<gene>
    <name evidence="2" type="ORF">J1605_019610</name>
</gene>
<comment type="caution">
    <text evidence="2">The sequence shown here is derived from an EMBL/GenBank/DDBJ whole genome shotgun (WGS) entry which is preliminary data.</text>
</comment>
<keyword evidence="3" id="KW-1185">Reference proteome</keyword>
<feature type="compositionally biased region" description="Low complexity" evidence="1">
    <location>
        <begin position="191"/>
        <end position="225"/>
    </location>
</feature>
<dbReference type="EMBL" id="JAIQCJ010001090">
    <property type="protein sequence ID" value="KAJ8792391.1"/>
    <property type="molecule type" value="Genomic_DNA"/>
</dbReference>
<feature type="region of interest" description="Disordered" evidence="1">
    <location>
        <begin position="1"/>
        <end position="117"/>
    </location>
</feature>
<evidence type="ECO:0000313" key="3">
    <source>
        <dbReference type="Proteomes" id="UP001159641"/>
    </source>
</evidence>
<feature type="region of interest" description="Disordered" evidence="1">
    <location>
        <begin position="134"/>
        <end position="225"/>
    </location>
</feature>
<feature type="compositionally biased region" description="Polar residues" evidence="1">
    <location>
        <begin position="95"/>
        <end position="108"/>
    </location>
</feature>
<proteinExistence type="predicted"/>
<dbReference type="Proteomes" id="UP001159641">
    <property type="component" value="Unassembled WGS sequence"/>
</dbReference>
<name>A0AB34HL21_ESCRO</name>
<protein>
    <submittedName>
        <fullName evidence="2">Uncharacterized protein</fullName>
    </submittedName>
</protein>
<organism evidence="2 3">
    <name type="scientific">Eschrichtius robustus</name>
    <name type="common">California gray whale</name>
    <name type="synonym">Eschrichtius gibbosus</name>
    <dbReference type="NCBI Taxonomy" id="9764"/>
    <lineage>
        <taxon>Eukaryota</taxon>
        <taxon>Metazoa</taxon>
        <taxon>Chordata</taxon>
        <taxon>Craniata</taxon>
        <taxon>Vertebrata</taxon>
        <taxon>Euteleostomi</taxon>
        <taxon>Mammalia</taxon>
        <taxon>Eutheria</taxon>
        <taxon>Laurasiatheria</taxon>
        <taxon>Artiodactyla</taxon>
        <taxon>Whippomorpha</taxon>
        <taxon>Cetacea</taxon>
        <taxon>Mysticeti</taxon>
        <taxon>Eschrichtiidae</taxon>
        <taxon>Eschrichtius</taxon>
    </lineage>
</organism>
<evidence type="ECO:0000313" key="2">
    <source>
        <dbReference type="EMBL" id="KAJ8792391.1"/>
    </source>
</evidence>
<accession>A0AB34HL21</accession>
<dbReference type="AlphaFoldDB" id="A0AB34HL21"/>
<evidence type="ECO:0000256" key="1">
    <source>
        <dbReference type="SAM" id="MobiDB-lite"/>
    </source>
</evidence>
<sequence>MTSLHGNESLPGSVGPGEREEGQEAPGGPTVAGEQGSRPALRSNTQGAPTAPLTLGKSPVDSEGLAQARQVADWAAGRSPGLTEAEGEPRPGRRGTTSWGVGASSRSSALHPGVPPSVQLSAVGVVCPTSGLVTVAELRVRRGPPTSGKKQAAKSKEELAQEKKKELERRLQDVSGQLSNSKKPAKREKSGSAPSGGPSRLSSSSSSESGSSSSSGSSSDSSDSE</sequence>
<reference evidence="2 3" key="1">
    <citation type="submission" date="2022-11" db="EMBL/GenBank/DDBJ databases">
        <title>Whole genome sequence of Eschrichtius robustus ER-17-0199.</title>
        <authorList>
            <person name="Bruniche-Olsen A."/>
            <person name="Black A.N."/>
            <person name="Fields C.J."/>
            <person name="Walden K."/>
            <person name="Dewoody J.A."/>
        </authorList>
    </citation>
    <scope>NUCLEOTIDE SEQUENCE [LARGE SCALE GENOMIC DNA]</scope>
    <source>
        <strain evidence="2">ER-17-0199</strain>
        <tissue evidence="2">Blubber</tissue>
    </source>
</reference>
<feature type="compositionally biased region" description="Basic and acidic residues" evidence="1">
    <location>
        <begin position="154"/>
        <end position="172"/>
    </location>
</feature>